<dbReference type="PANTHER" id="PTHR39117">
    <property type="entry name" value="MEDIATOR OF RNA POLYMERASE II TRANSCRIPTION SUBUNIT 28"/>
    <property type="match status" value="1"/>
</dbReference>
<comment type="similarity">
    <text evidence="2">Belongs to the Mediator complex subunit 28 family.</text>
</comment>
<evidence type="ECO:0000256" key="1">
    <source>
        <dbReference type="ARBA" id="ARBA00004123"/>
    </source>
</evidence>
<evidence type="ECO:0000256" key="4">
    <source>
        <dbReference type="ARBA" id="ARBA00023054"/>
    </source>
</evidence>
<feature type="region of interest" description="Disordered" evidence="8">
    <location>
        <begin position="1"/>
        <end position="21"/>
    </location>
</feature>
<sequence>MAERPVHDQQHQPDPPLQSATAPKEDMMACLLALEAALLPCLPARELQAIDRSPHPSHQNFDKVSTMGTPDEWMLLDNLSTLGFIVSMTLEKGESSKALCLVILKLCSDTKIRRWCINMGSVDVERHARDFMEAAKKLQLYFISLQREDQPTKAETLVKEIAVMEEELKIKNEIINKQENLIQGWRKELKDQLYKHHTELERV</sequence>
<name>A0A978VV46_ZIZJJ</name>
<gene>
    <name evidence="9" type="ORF">FEM48_Zijuj02G0101000</name>
</gene>
<keyword evidence="4 7" id="KW-0175">Coiled coil</keyword>
<feature type="coiled-coil region" evidence="7">
    <location>
        <begin position="154"/>
        <end position="181"/>
    </location>
</feature>
<dbReference type="InterPro" id="IPR021640">
    <property type="entry name" value="Mediator_Med28"/>
</dbReference>
<reference evidence="9" key="1">
    <citation type="journal article" date="2021" name="Front. Plant Sci.">
        <title>Chromosome-Scale Genome Assembly for Chinese Sour Jujube and Insights Into Its Genome Evolution and Domestication Signature.</title>
        <authorList>
            <person name="Shen L.-Y."/>
            <person name="Luo H."/>
            <person name="Wang X.-L."/>
            <person name="Wang X.-M."/>
            <person name="Qiu X.-J."/>
            <person name="Liu H."/>
            <person name="Zhou S.-S."/>
            <person name="Jia K.-H."/>
            <person name="Nie S."/>
            <person name="Bao Y.-T."/>
            <person name="Zhang R.-G."/>
            <person name="Yun Q.-Z."/>
            <person name="Chai Y.-H."/>
            <person name="Lu J.-Y."/>
            <person name="Li Y."/>
            <person name="Zhao S.-W."/>
            <person name="Mao J.-F."/>
            <person name="Jia S.-G."/>
            <person name="Mao Y.-M."/>
        </authorList>
    </citation>
    <scope>NUCLEOTIDE SEQUENCE</scope>
    <source>
        <strain evidence="9">AT0</strain>
        <tissue evidence="9">Leaf</tissue>
    </source>
</reference>
<proteinExistence type="inferred from homology"/>
<keyword evidence="5" id="KW-0804">Transcription</keyword>
<dbReference type="Pfam" id="PF11594">
    <property type="entry name" value="Med28"/>
    <property type="match status" value="1"/>
</dbReference>
<comment type="subcellular location">
    <subcellularLocation>
        <location evidence="1">Nucleus</location>
    </subcellularLocation>
</comment>
<evidence type="ECO:0000256" key="5">
    <source>
        <dbReference type="ARBA" id="ARBA00023163"/>
    </source>
</evidence>
<evidence type="ECO:0000256" key="3">
    <source>
        <dbReference type="ARBA" id="ARBA00023015"/>
    </source>
</evidence>
<evidence type="ECO:0000256" key="6">
    <source>
        <dbReference type="ARBA" id="ARBA00023242"/>
    </source>
</evidence>
<dbReference type="GO" id="GO:0016592">
    <property type="term" value="C:mediator complex"/>
    <property type="evidence" value="ECO:0007669"/>
    <property type="project" value="InterPro"/>
</dbReference>
<dbReference type="GO" id="GO:0006355">
    <property type="term" value="P:regulation of DNA-templated transcription"/>
    <property type="evidence" value="ECO:0007669"/>
    <property type="project" value="InterPro"/>
</dbReference>
<dbReference type="PANTHER" id="PTHR39117:SF1">
    <property type="entry name" value="MEDIATOR OF RNA POLYMERASE II TRANSCRIPTION SUBUNIT 28"/>
    <property type="match status" value="1"/>
</dbReference>
<protein>
    <recommendedName>
        <fullName evidence="11">Mediator of RNA polymerase II transcription subunit 28</fullName>
    </recommendedName>
</protein>
<keyword evidence="3" id="KW-0805">Transcription regulation</keyword>
<dbReference type="InterPro" id="IPR034456">
    <property type="entry name" value="MED28"/>
</dbReference>
<evidence type="ECO:0008006" key="11">
    <source>
        <dbReference type="Google" id="ProtNLM"/>
    </source>
</evidence>
<keyword evidence="6" id="KW-0539">Nucleus</keyword>
<dbReference type="AlphaFoldDB" id="A0A978VV46"/>
<feature type="compositionally biased region" description="Basic and acidic residues" evidence="8">
    <location>
        <begin position="1"/>
        <end position="11"/>
    </location>
</feature>
<evidence type="ECO:0000256" key="8">
    <source>
        <dbReference type="SAM" id="MobiDB-lite"/>
    </source>
</evidence>
<evidence type="ECO:0000256" key="7">
    <source>
        <dbReference type="SAM" id="Coils"/>
    </source>
</evidence>
<comment type="caution">
    <text evidence="9">The sequence shown here is derived from an EMBL/GenBank/DDBJ whole genome shotgun (WGS) entry which is preliminary data.</text>
</comment>
<dbReference type="Proteomes" id="UP000813462">
    <property type="component" value="Unassembled WGS sequence"/>
</dbReference>
<dbReference type="EMBL" id="JAEACU010000002">
    <property type="protein sequence ID" value="KAH7542691.1"/>
    <property type="molecule type" value="Genomic_DNA"/>
</dbReference>
<accession>A0A978VV46</accession>
<evidence type="ECO:0000313" key="9">
    <source>
        <dbReference type="EMBL" id="KAH7542691.1"/>
    </source>
</evidence>
<evidence type="ECO:0000256" key="2">
    <source>
        <dbReference type="ARBA" id="ARBA00005571"/>
    </source>
</evidence>
<organism evidence="9 10">
    <name type="scientific">Ziziphus jujuba var. spinosa</name>
    <dbReference type="NCBI Taxonomy" id="714518"/>
    <lineage>
        <taxon>Eukaryota</taxon>
        <taxon>Viridiplantae</taxon>
        <taxon>Streptophyta</taxon>
        <taxon>Embryophyta</taxon>
        <taxon>Tracheophyta</taxon>
        <taxon>Spermatophyta</taxon>
        <taxon>Magnoliopsida</taxon>
        <taxon>eudicotyledons</taxon>
        <taxon>Gunneridae</taxon>
        <taxon>Pentapetalae</taxon>
        <taxon>rosids</taxon>
        <taxon>fabids</taxon>
        <taxon>Rosales</taxon>
        <taxon>Rhamnaceae</taxon>
        <taxon>Paliureae</taxon>
        <taxon>Ziziphus</taxon>
    </lineage>
</organism>
<evidence type="ECO:0000313" key="10">
    <source>
        <dbReference type="Proteomes" id="UP000813462"/>
    </source>
</evidence>